<dbReference type="OrthoDB" id="5372878at2"/>
<dbReference type="Proteomes" id="UP000199581">
    <property type="component" value="Unassembled WGS sequence"/>
</dbReference>
<keyword evidence="1" id="KW-0732">Signal</keyword>
<evidence type="ECO:0000313" key="4">
    <source>
        <dbReference type="Proteomes" id="UP000199581"/>
    </source>
</evidence>
<evidence type="ECO:0000256" key="1">
    <source>
        <dbReference type="SAM" id="SignalP"/>
    </source>
</evidence>
<dbReference type="RefSeq" id="WP_092192290.1">
    <property type="nucleotide sequence ID" value="NZ_FOTO01000006.1"/>
</dbReference>
<evidence type="ECO:0000259" key="2">
    <source>
        <dbReference type="Pfam" id="PF03886"/>
    </source>
</evidence>
<sequence>MNNLMRRASLLGLTLLLLSGCAGHVTTTSYYSLYAPQAGAALNVQADGGLAVSVGPVTVPDILKQTRIATGGEGGRFDLAEYHRWSGEVDREMSRALAEQLSRRLGTENVSIFPWDQHFAPRFRVLADVLNMGGVLGSEANLSVRWAVLDAERNGEPVIRRSDLSERLTAPDHSAWVAAQQRNIEKLGGVIAETILSLSR</sequence>
<protein>
    <recommendedName>
        <fullName evidence="2">ABC-type transport auxiliary lipoprotein component domain-containing protein</fullName>
    </recommendedName>
</protein>
<name>A0A8G2F682_DESNO</name>
<dbReference type="EMBL" id="FOTO01000006">
    <property type="protein sequence ID" value="SFL79813.1"/>
    <property type="molecule type" value="Genomic_DNA"/>
</dbReference>
<accession>A0A8G2F682</accession>
<dbReference type="PROSITE" id="PS51257">
    <property type="entry name" value="PROKAR_LIPOPROTEIN"/>
    <property type="match status" value="1"/>
</dbReference>
<organism evidence="3 4">
    <name type="scientific">Desulfomicrobium norvegicum (strain DSM 1741 / NCIMB 8310)</name>
    <name type="common">Desulfovibrio baculatus (strain Norway 4)</name>
    <name type="synonym">Desulfovibrio desulfuricans (strain Norway 4)</name>
    <dbReference type="NCBI Taxonomy" id="52561"/>
    <lineage>
        <taxon>Bacteria</taxon>
        <taxon>Pseudomonadati</taxon>
        <taxon>Thermodesulfobacteriota</taxon>
        <taxon>Desulfovibrionia</taxon>
        <taxon>Desulfovibrionales</taxon>
        <taxon>Desulfomicrobiaceae</taxon>
        <taxon>Desulfomicrobium</taxon>
    </lineage>
</organism>
<keyword evidence="4" id="KW-1185">Reference proteome</keyword>
<dbReference type="InterPro" id="IPR005586">
    <property type="entry name" value="ABC_trans_aux"/>
</dbReference>
<dbReference type="Pfam" id="PF03886">
    <property type="entry name" value="ABC_trans_aux"/>
    <property type="match status" value="1"/>
</dbReference>
<dbReference type="Gene3D" id="3.40.50.10610">
    <property type="entry name" value="ABC-type transport auxiliary lipoprotein component"/>
    <property type="match status" value="1"/>
</dbReference>
<gene>
    <name evidence="3" type="ORF">SAMN05421830_106198</name>
</gene>
<proteinExistence type="predicted"/>
<feature type="signal peptide" evidence="1">
    <location>
        <begin position="1"/>
        <end position="24"/>
    </location>
</feature>
<dbReference type="SUPFAM" id="SSF159594">
    <property type="entry name" value="XCC0632-like"/>
    <property type="match status" value="1"/>
</dbReference>
<evidence type="ECO:0000313" key="3">
    <source>
        <dbReference type="EMBL" id="SFL79813.1"/>
    </source>
</evidence>
<feature type="domain" description="ABC-type transport auxiliary lipoprotein component" evidence="2">
    <location>
        <begin position="31"/>
        <end position="192"/>
    </location>
</feature>
<feature type="chain" id="PRO_5034503205" description="ABC-type transport auxiliary lipoprotein component domain-containing protein" evidence="1">
    <location>
        <begin position="25"/>
        <end position="200"/>
    </location>
</feature>
<dbReference type="AlphaFoldDB" id="A0A8G2F682"/>
<comment type="caution">
    <text evidence="3">The sequence shown here is derived from an EMBL/GenBank/DDBJ whole genome shotgun (WGS) entry which is preliminary data.</text>
</comment>
<reference evidence="3 4" key="1">
    <citation type="submission" date="2016-10" db="EMBL/GenBank/DDBJ databases">
        <authorList>
            <person name="Varghese N."/>
            <person name="Submissions S."/>
        </authorList>
    </citation>
    <scope>NUCLEOTIDE SEQUENCE [LARGE SCALE GENOMIC DNA]</scope>
    <source>
        <strain evidence="3 4">DSM 1741</strain>
    </source>
</reference>